<name>A0A9P4I857_9PEZI</name>
<evidence type="ECO:0000313" key="3">
    <source>
        <dbReference type="Proteomes" id="UP000799772"/>
    </source>
</evidence>
<feature type="domain" description="Lipocalin-like" evidence="1">
    <location>
        <begin position="9"/>
        <end position="138"/>
    </location>
</feature>
<evidence type="ECO:0000313" key="2">
    <source>
        <dbReference type="EMBL" id="KAF2094470.1"/>
    </source>
</evidence>
<organism evidence="2 3">
    <name type="scientific">Rhizodiscina lignyota</name>
    <dbReference type="NCBI Taxonomy" id="1504668"/>
    <lineage>
        <taxon>Eukaryota</taxon>
        <taxon>Fungi</taxon>
        <taxon>Dikarya</taxon>
        <taxon>Ascomycota</taxon>
        <taxon>Pezizomycotina</taxon>
        <taxon>Dothideomycetes</taxon>
        <taxon>Pleosporomycetidae</taxon>
        <taxon>Aulographales</taxon>
        <taxon>Rhizodiscinaceae</taxon>
        <taxon>Rhizodiscina</taxon>
    </lineage>
</organism>
<accession>A0A9P4I857</accession>
<reference evidence="2" key="1">
    <citation type="journal article" date="2020" name="Stud. Mycol.">
        <title>101 Dothideomycetes genomes: a test case for predicting lifestyles and emergence of pathogens.</title>
        <authorList>
            <person name="Haridas S."/>
            <person name="Albert R."/>
            <person name="Binder M."/>
            <person name="Bloem J."/>
            <person name="Labutti K."/>
            <person name="Salamov A."/>
            <person name="Andreopoulos B."/>
            <person name="Baker S."/>
            <person name="Barry K."/>
            <person name="Bills G."/>
            <person name="Bluhm B."/>
            <person name="Cannon C."/>
            <person name="Castanera R."/>
            <person name="Culley D."/>
            <person name="Daum C."/>
            <person name="Ezra D."/>
            <person name="Gonzalez J."/>
            <person name="Henrissat B."/>
            <person name="Kuo A."/>
            <person name="Liang C."/>
            <person name="Lipzen A."/>
            <person name="Lutzoni F."/>
            <person name="Magnuson J."/>
            <person name="Mondo S."/>
            <person name="Nolan M."/>
            <person name="Ohm R."/>
            <person name="Pangilinan J."/>
            <person name="Park H.-J."/>
            <person name="Ramirez L."/>
            <person name="Alfaro M."/>
            <person name="Sun H."/>
            <person name="Tritt A."/>
            <person name="Yoshinaga Y."/>
            <person name="Zwiers L.-H."/>
            <person name="Turgeon B."/>
            <person name="Goodwin S."/>
            <person name="Spatafora J."/>
            <person name="Crous P."/>
            <person name="Grigoriev I."/>
        </authorList>
    </citation>
    <scope>NUCLEOTIDE SEQUENCE</scope>
    <source>
        <strain evidence="2">CBS 133067</strain>
    </source>
</reference>
<gene>
    <name evidence="2" type="ORF">NA57DRAFT_60512</name>
</gene>
<comment type="caution">
    <text evidence="2">The sequence shown here is derived from an EMBL/GenBank/DDBJ whole genome shotgun (WGS) entry which is preliminary data.</text>
</comment>
<proteinExistence type="predicted"/>
<dbReference type="EMBL" id="ML978134">
    <property type="protein sequence ID" value="KAF2094470.1"/>
    <property type="molecule type" value="Genomic_DNA"/>
</dbReference>
<dbReference type="OrthoDB" id="3904217at2759"/>
<protein>
    <recommendedName>
        <fullName evidence="1">Lipocalin-like domain-containing protein</fullName>
    </recommendedName>
</protein>
<sequence length="164" mass="18299">MSILSKLTGTWDCTYWTETNTNDPSDVIHTYSKDVKGVLMYTSDGYMSAMMQHPDVPSYTLGFLQGTDGEHIEAASKTHGYNGSFTVQEPAEAGKSLVIEHHVLMGLPTNLAGKTQRRFAEITEEAGQLYLTIRADFAINRDRVDRNIEVGWKKREPISPIKAS</sequence>
<dbReference type="InterPro" id="IPR024311">
    <property type="entry name" value="Lipocalin-like"/>
</dbReference>
<dbReference type="Pfam" id="PF13924">
    <property type="entry name" value="Lipocalin_5"/>
    <property type="match status" value="1"/>
</dbReference>
<evidence type="ECO:0000259" key="1">
    <source>
        <dbReference type="Pfam" id="PF13924"/>
    </source>
</evidence>
<dbReference type="AlphaFoldDB" id="A0A9P4I857"/>
<dbReference type="Proteomes" id="UP000799772">
    <property type="component" value="Unassembled WGS sequence"/>
</dbReference>
<keyword evidence="3" id="KW-1185">Reference proteome</keyword>